<dbReference type="Gene3D" id="3.40.50.300">
    <property type="entry name" value="P-loop containing nucleotide triphosphate hydrolases"/>
    <property type="match status" value="1"/>
</dbReference>
<dbReference type="InterPro" id="IPR011990">
    <property type="entry name" value="TPR-like_helical_dom_sf"/>
</dbReference>
<dbReference type="GO" id="GO:0019894">
    <property type="term" value="F:kinesin binding"/>
    <property type="evidence" value="ECO:0007669"/>
    <property type="project" value="TreeGrafter"/>
</dbReference>
<dbReference type="SUPFAM" id="SSF48452">
    <property type="entry name" value="TPR-like"/>
    <property type="match status" value="3"/>
</dbReference>
<gene>
    <name evidence="11" type="ORF">B9Z19DRAFT_609509</name>
</gene>
<dbReference type="PANTHER" id="PTHR45783">
    <property type="entry name" value="KINESIN LIGHT CHAIN"/>
    <property type="match status" value="1"/>
</dbReference>
<dbReference type="PANTHER" id="PTHR45783:SF3">
    <property type="entry name" value="KINESIN LIGHT CHAIN"/>
    <property type="match status" value="1"/>
</dbReference>
<evidence type="ECO:0000256" key="3">
    <source>
        <dbReference type="ARBA" id="ARBA00022490"/>
    </source>
</evidence>
<accession>A0A2T6ZBL2</accession>
<dbReference type="InterPro" id="IPR027417">
    <property type="entry name" value="P-loop_NTPase"/>
</dbReference>
<keyword evidence="3" id="KW-0963">Cytoplasm</keyword>
<feature type="domain" description="NB-ARC" evidence="10">
    <location>
        <begin position="21"/>
        <end position="175"/>
    </location>
</feature>
<evidence type="ECO:0000256" key="1">
    <source>
        <dbReference type="ARBA" id="ARBA00004245"/>
    </source>
</evidence>
<dbReference type="GO" id="GO:0005871">
    <property type="term" value="C:kinesin complex"/>
    <property type="evidence" value="ECO:0007669"/>
    <property type="project" value="InterPro"/>
</dbReference>
<keyword evidence="8" id="KW-0505">Motor protein</keyword>
<evidence type="ECO:0000313" key="11">
    <source>
        <dbReference type="EMBL" id="PUU72887.1"/>
    </source>
</evidence>
<keyword evidence="6" id="KW-0802">TPR repeat</keyword>
<protein>
    <recommendedName>
        <fullName evidence="10">NB-ARC domain-containing protein</fullName>
    </recommendedName>
</protein>
<sequence length="852" mass="94551">MVTSSWNQGFIGRAAIIKELKDLSAKKSHNRVALFGFGGAGKTQIALQYSYSCRGHRSVFWVYGSSFLKFSEDFKGIAQYADITLKEGDSDEKHLLAVKKWLESPDSGNWLLIVDNADNEADFANNSSAIAKFLPHGPKGMMVVTTRSRQVASRLGCKAIKVNKMTVEEAKSLFLQRCCDVPNIEEDEDDAVMEILELLDYVPLGIVGAAAYMTETQTLAHEYLAIFKKRDQSSKDLLSQGFNDIYREGKEDMTESILSAYFITFERLRQQMPMAAQILFLTAFLDRQSIPEELLLNSGLEGIEDPVRYRSAIGKLLCFSLVTKITCDASGKPAYELHSLVQLSIHAYLARQEVVTWRGRALDAVAQLFPEFEHRVRGVCRAYLPHAVAVLEGSEGPLVDLLSYRISRYLCQAGSYVSAEAHIRQCIAFREESGELDAAYWARIEVLAAILRLTARYEQAEDFSHRALQGREAALGPDHLDTLSSCAELAAIFNSLGKYDAAAEMNRRALEGRERILGPEHADVLSSMDCLVVVLGHLGRYEEAEFMSRRAIAGREKTLGLDHTDTLTGYLNLATTLRHQGKYGEAECMSRRSAEGREAILGPEHPDTLAAMSNLGLVLSAQGKYSDAEEMHRRVLSRREKVLGPNHLQTLRSLSNLDETLMLLGKYEEAERFSRRALKGREENLGVSHPHTLTSATNLAKILSVRGNHSEAEALHRRALEGREKKFGGKHPDTLTAMHNLADTLFGRGDYGEAEKLIRRATEGREKVLGFDHVDTYLARLLLAGVHASMGRVKEAEEEYRRVCGGVEKQLGAGHPVAVKCQKGYEGFRNGAGRTGDKTYNISISGSFVGGN</sequence>
<evidence type="ECO:0000256" key="5">
    <source>
        <dbReference type="ARBA" id="ARBA00022737"/>
    </source>
</evidence>
<proteinExistence type="inferred from homology"/>
<evidence type="ECO:0000256" key="6">
    <source>
        <dbReference type="ARBA" id="ARBA00022803"/>
    </source>
</evidence>
<dbReference type="OrthoDB" id="1658288at2759"/>
<keyword evidence="9" id="KW-0206">Cytoskeleton</keyword>
<dbReference type="GO" id="GO:0005737">
    <property type="term" value="C:cytoplasm"/>
    <property type="evidence" value="ECO:0007669"/>
    <property type="project" value="TreeGrafter"/>
</dbReference>
<dbReference type="InterPro" id="IPR002151">
    <property type="entry name" value="Kinesin_light"/>
</dbReference>
<dbReference type="SMART" id="SM00028">
    <property type="entry name" value="TPR"/>
    <property type="match status" value="5"/>
</dbReference>
<evidence type="ECO:0000256" key="4">
    <source>
        <dbReference type="ARBA" id="ARBA00022701"/>
    </source>
</evidence>
<reference evidence="11 12" key="1">
    <citation type="submission" date="2017-04" db="EMBL/GenBank/DDBJ databases">
        <title>Draft genome sequence of Tuber borchii Vittad., a whitish edible truffle.</title>
        <authorList>
            <consortium name="DOE Joint Genome Institute"/>
            <person name="Murat C."/>
            <person name="Kuo A."/>
            <person name="Barry K.W."/>
            <person name="Clum A."/>
            <person name="Dockter R.B."/>
            <person name="Fauchery L."/>
            <person name="Iotti M."/>
            <person name="Kohler A."/>
            <person name="Labutti K."/>
            <person name="Lindquist E.A."/>
            <person name="Lipzen A."/>
            <person name="Ohm R.A."/>
            <person name="Wang M."/>
            <person name="Grigoriev I.V."/>
            <person name="Zambonelli A."/>
            <person name="Martin F.M."/>
        </authorList>
    </citation>
    <scope>NUCLEOTIDE SEQUENCE [LARGE SCALE GENOMIC DNA]</scope>
    <source>
        <strain evidence="11 12">Tbo3840</strain>
    </source>
</reference>
<keyword evidence="4" id="KW-0493">Microtubule</keyword>
<evidence type="ECO:0000256" key="7">
    <source>
        <dbReference type="ARBA" id="ARBA00023054"/>
    </source>
</evidence>
<evidence type="ECO:0000313" key="12">
    <source>
        <dbReference type="Proteomes" id="UP000244722"/>
    </source>
</evidence>
<dbReference type="InterPro" id="IPR019734">
    <property type="entry name" value="TPR_rpt"/>
</dbReference>
<dbReference type="Pfam" id="PF13374">
    <property type="entry name" value="TPR_10"/>
    <property type="match status" value="2"/>
</dbReference>
<dbReference type="GO" id="GO:0005874">
    <property type="term" value="C:microtubule"/>
    <property type="evidence" value="ECO:0007669"/>
    <property type="project" value="UniProtKB-KW"/>
</dbReference>
<dbReference type="GO" id="GO:0043531">
    <property type="term" value="F:ADP binding"/>
    <property type="evidence" value="ECO:0007669"/>
    <property type="project" value="InterPro"/>
</dbReference>
<keyword evidence="5" id="KW-0677">Repeat</keyword>
<dbReference type="Gene3D" id="1.25.40.10">
    <property type="entry name" value="Tetratricopeptide repeat domain"/>
    <property type="match status" value="3"/>
</dbReference>
<organism evidence="11 12">
    <name type="scientific">Tuber borchii</name>
    <name type="common">White truffle</name>
    <dbReference type="NCBI Taxonomy" id="42251"/>
    <lineage>
        <taxon>Eukaryota</taxon>
        <taxon>Fungi</taxon>
        <taxon>Dikarya</taxon>
        <taxon>Ascomycota</taxon>
        <taxon>Pezizomycotina</taxon>
        <taxon>Pezizomycetes</taxon>
        <taxon>Pezizales</taxon>
        <taxon>Tuberaceae</taxon>
        <taxon>Tuber</taxon>
    </lineage>
</organism>
<comment type="similarity">
    <text evidence="2">Belongs to the kinesin light chain family.</text>
</comment>
<dbReference type="Pfam" id="PF13424">
    <property type="entry name" value="TPR_12"/>
    <property type="match status" value="3"/>
</dbReference>
<evidence type="ECO:0000256" key="9">
    <source>
        <dbReference type="ARBA" id="ARBA00023212"/>
    </source>
</evidence>
<dbReference type="Pfam" id="PF00931">
    <property type="entry name" value="NB-ARC"/>
    <property type="match status" value="1"/>
</dbReference>
<dbReference type="AlphaFoldDB" id="A0A2T6ZBL2"/>
<comment type="subcellular location">
    <subcellularLocation>
        <location evidence="1">Cytoplasm</location>
        <location evidence="1">Cytoskeleton</location>
    </subcellularLocation>
</comment>
<dbReference type="SUPFAM" id="SSF52540">
    <property type="entry name" value="P-loop containing nucleoside triphosphate hydrolases"/>
    <property type="match status" value="1"/>
</dbReference>
<evidence type="ECO:0000256" key="2">
    <source>
        <dbReference type="ARBA" id="ARBA00009622"/>
    </source>
</evidence>
<evidence type="ECO:0000259" key="10">
    <source>
        <dbReference type="Pfam" id="PF00931"/>
    </source>
</evidence>
<comment type="caution">
    <text evidence="11">The sequence shown here is derived from an EMBL/GenBank/DDBJ whole genome shotgun (WGS) entry which is preliminary data.</text>
</comment>
<name>A0A2T6ZBL2_TUBBO</name>
<dbReference type="GO" id="GO:0007018">
    <property type="term" value="P:microtubule-based movement"/>
    <property type="evidence" value="ECO:0007669"/>
    <property type="project" value="TreeGrafter"/>
</dbReference>
<keyword evidence="12" id="KW-1185">Reference proteome</keyword>
<dbReference type="InterPro" id="IPR002182">
    <property type="entry name" value="NB-ARC"/>
</dbReference>
<dbReference type="EMBL" id="NESQ01000447">
    <property type="protein sequence ID" value="PUU72887.1"/>
    <property type="molecule type" value="Genomic_DNA"/>
</dbReference>
<evidence type="ECO:0000256" key="8">
    <source>
        <dbReference type="ARBA" id="ARBA00023175"/>
    </source>
</evidence>
<keyword evidence="7" id="KW-0175">Coiled coil</keyword>
<dbReference type="STRING" id="42251.A0A2T6ZBL2"/>
<dbReference type="Proteomes" id="UP000244722">
    <property type="component" value="Unassembled WGS sequence"/>
</dbReference>